<protein>
    <recommendedName>
        <fullName evidence="3">Cytidyltransferase-like domain-containing protein</fullName>
    </recommendedName>
</protein>
<dbReference type="AlphaFoldDB" id="A0A6C0D311"/>
<proteinExistence type="predicted"/>
<organism evidence="2">
    <name type="scientific">viral metagenome</name>
    <dbReference type="NCBI Taxonomy" id="1070528"/>
    <lineage>
        <taxon>unclassified sequences</taxon>
        <taxon>metagenomes</taxon>
        <taxon>organismal metagenomes</taxon>
    </lineage>
</organism>
<feature type="region of interest" description="Disordered" evidence="1">
    <location>
        <begin position="224"/>
        <end position="246"/>
    </location>
</feature>
<dbReference type="Gene3D" id="3.40.50.620">
    <property type="entry name" value="HUPs"/>
    <property type="match status" value="1"/>
</dbReference>
<accession>A0A6C0D311</accession>
<evidence type="ECO:0000256" key="1">
    <source>
        <dbReference type="SAM" id="MobiDB-lite"/>
    </source>
</evidence>
<dbReference type="SUPFAM" id="SSF52374">
    <property type="entry name" value="Nucleotidylyl transferase"/>
    <property type="match status" value="1"/>
</dbReference>
<name>A0A6C0D311_9ZZZZ</name>
<evidence type="ECO:0008006" key="3">
    <source>
        <dbReference type="Google" id="ProtNLM"/>
    </source>
</evidence>
<reference evidence="2" key="1">
    <citation type="journal article" date="2020" name="Nature">
        <title>Giant virus diversity and host interactions through global metagenomics.</title>
        <authorList>
            <person name="Schulz F."/>
            <person name="Roux S."/>
            <person name="Paez-Espino D."/>
            <person name="Jungbluth S."/>
            <person name="Walsh D.A."/>
            <person name="Denef V.J."/>
            <person name="McMahon K.D."/>
            <person name="Konstantinidis K.T."/>
            <person name="Eloe-Fadrosh E.A."/>
            <person name="Kyrpides N.C."/>
            <person name="Woyke T."/>
        </authorList>
    </citation>
    <scope>NUCLEOTIDE SEQUENCE</scope>
    <source>
        <strain evidence="2">GVMAG-M-3300023174-107</strain>
    </source>
</reference>
<dbReference type="InterPro" id="IPR014729">
    <property type="entry name" value="Rossmann-like_a/b/a_fold"/>
</dbReference>
<sequence length="246" mass="26667">MASLDVVPYDFFGRGKLTIYFFIGRMNPPHAGHEAALRQLMELAMGERSIPLILAGSGPNGGERTLDNPLTFVTKQRVLKYRLAGSLCEIREKTNPIGDVLNWMDEIMRNTGQTRVVFKLVTGDKGENGTKLNGILSAIVKAAQKKGVEASGESVAIRAISIGGEEMSATRVRKDALKALVTGDGSFHRAYSGFYGPQTENVFGEIAQIASSMTQPQVVTYIATGELPKKSKSKSKSKKKNAAENE</sequence>
<dbReference type="EMBL" id="MN739523">
    <property type="protein sequence ID" value="QHT10650.1"/>
    <property type="molecule type" value="Genomic_DNA"/>
</dbReference>
<evidence type="ECO:0000313" key="2">
    <source>
        <dbReference type="EMBL" id="QHT10650.1"/>
    </source>
</evidence>
<feature type="compositionally biased region" description="Basic residues" evidence="1">
    <location>
        <begin position="230"/>
        <end position="240"/>
    </location>
</feature>